<dbReference type="AlphaFoldDB" id="A0A0B3S0P2"/>
<gene>
    <name evidence="3" type="ORF">OA50_05275</name>
</gene>
<dbReference type="InterPro" id="IPR001173">
    <property type="entry name" value="Glyco_trans_2-like"/>
</dbReference>
<dbReference type="CDD" id="cd02511">
    <property type="entry name" value="Beta4Glucosyltransferase"/>
    <property type="match status" value="1"/>
</dbReference>
<dbReference type="RefSeq" id="WP_043146525.1">
    <property type="nucleotide sequence ID" value="NZ_JSUQ01000030.1"/>
</dbReference>
<feature type="domain" description="Glycosyltransferase 2-like" evidence="2">
    <location>
        <begin position="4"/>
        <end position="119"/>
    </location>
</feature>
<dbReference type="OrthoDB" id="9815923at2"/>
<dbReference type="PANTHER" id="PTHR43630">
    <property type="entry name" value="POLY-BETA-1,6-N-ACETYL-D-GLUCOSAMINE SYNTHASE"/>
    <property type="match status" value="1"/>
</dbReference>
<comment type="similarity">
    <text evidence="1">Belongs to the glycosyltransferase 2 family. WaaE/KdtX subfamily.</text>
</comment>
<evidence type="ECO:0000313" key="3">
    <source>
        <dbReference type="EMBL" id="KHQ50156.1"/>
    </source>
</evidence>
<dbReference type="Proteomes" id="UP000030960">
    <property type="component" value="Unassembled WGS sequence"/>
</dbReference>
<dbReference type="PATRIC" id="fig|1515334.3.peg.5287"/>
<dbReference type="Gene3D" id="3.90.550.10">
    <property type="entry name" value="Spore Coat Polysaccharide Biosynthesis Protein SpsA, Chain A"/>
    <property type="match status" value="1"/>
</dbReference>
<dbReference type="PANTHER" id="PTHR43630:SF2">
    <property type="entry name" value="GLYCOSYLTRANSFERASE"/>
    <property type="match status" value="1"/>
</dbReference>
<proteinExistence type="inferred from homology"/>
<comment type="caution">
    <text evidence="3">The sequence shown here is derived from an EMBL/GenBank/DDBJ whole genome shotgun (WGS) entry which is preliminary data.</text>
</comment>
<organism evidence="3 4">
    <name type="scientific">Mameliella alba</name>
    <dbReference type="NCBI Taxonomy" id="561184"/>
    <lineage>
        <taxon>Bacteria</taxon>
        <taxon>Pseudomonadati</taxon>
        <taxon>Pseudomonadota</taxon>
        <taxon>Alphaproteobacteria</taxon>
        <taxon>Rhodobacterales</taxon>
        <taxon>Roseobacteraceae</taxon>
        <taxon>Mameliella</taxon>
    </lineage>
</organism>
<sequence>MTLTVVLLTLNEARHIERALRSVAPFADRCVVVDSGSTDDTVARVRALGAKVLTHPFVNQARQFNWALDQLPEDTGWVFRLDADEVVSDALAAEIAARLTGLPNDVAGLTVPRRIAFLGRPIRYGGLFPAHVLRIFRHGRGRSEDRWMDEHIAVQGRVAALRGELLDDNLNPLGWWIDKHNRYASREALEVLLAERRSAAPGAVAMGQQAAAKRWLKRNVYDQLPPGLRALAYFLYRYLLRGGFRDGYPGLAFHVLQGFWYRFLVDAKLYEARSHLSKNGGDLVATAQEVLGIEIGD</sequence>
<evidence type="ECO:0000259" key="2">
    <source>
        <dbReference type="Pfam" id="PF00535"/>
    </source>
</evidence>
<keyword evidence="4" id="KW-1185">Reference proteome</keyword>
<dbReference type="SUPFAM" id="SSF53448">
    <property type="entry name" value="Nucleotide-diphospho-sugar transferases"/>
    <property type="match status" value="1"/>
</dbReference>
<evidence type="ECO:0000313" key="4">
    <source>
        <dbReference type="Proteomes" id="UP000030960"/>
    </source>
</evidence>
<accession>A0A0B3S0P2</accession>
<name>A0A0B3S0P2_9RHOB</name>
<protein>
    <submittedName>
        <fullName evidence="3">SpsA</fullName>
    </submittedName>
</protein>
<reference evidence="3 4" key="1">
    <citation type="submission" date="2014-10" db="EMBL/GenBank/DDBJ databases">
        <title>Genome sequence of Ponticoccus sp. strain UMTAT08 isolated from clonal culture of toxic dinoflagellate Alexandrium tamiyavanichii.</title>
        <authorList>
            <person name="Gan H.Y."/>
            <person name="Muhd D.-D."/>
            <person name="Mohd Noor M.E."/>
            <person name="Yeong Y.S."/>
            <person name="Usup G."/>
        </authorList>
    </citation>
    <scope>NUCLEOTIDE SEQUENCE [LARGE SCALE GENOMIC DNA]</scope>
    <source>
        <strain evidence="3 4">UMTAT08</strain>
    </source>
</reference>
<evidence type="ECO:0000256" key="1">
    <source>
        <dbReference type="ARBA" id="ARBA00038494"/>
    </source>
</evidence>
<dbReference type="Pfam" id="PF00535">
    <property type="entry name" value="Glycos_transf_2"/>
    <property type="match status" value="1"/>
</dbReference>
<dbReference type="InterPro" id="IPR029044">
    <property type="entry name" value="Nucleotide-diphossugar_trans"/>
</dbReference>
<dbReference type="EMBL" id="JSUQ01000030">
    <property type="protein sequence ID" value="KHQ50156.1"/>
    <property type="molecule type" value="Genomic_DNA"/>
</dbReference>